<accession>A0A2G1MIQ3</accession>
<keyword evidence="2" id="KW-0732">Signal</keyword>
<keyword evidence="4" id="KW-1185">Reference proteome</keyword>
<dbReference type="Pfam" id="PF06347">
    <property type="entry name" value="SH3_4"/>
    <property type="match status" value="2"/>
</dbReference>
<dbReference type="InterPro" id="IPR010466">
    <property type="entry name" value="DUF1058"/>
</dbReference>
<feature type="signal peptide" evidence="2">
    <location>
        <begin position="1"/>
        <end position="21"/>
    </location>
</feature>
<feature type="chain" id="PRO_5013740126" evidence="2">
    <location>
        <begin position="22"/>
        <end position="220"/>
    </location>
</feature>
<evidence type="ECO:0000256" key="1">
    <source>
        <dbReference type="SAM" id="MobiDB-lite"/>
    </source>
</evidence>
<comment type="caution">
    <text evidence="3">The sequence shown here is derived from an EMBL/GenBank/DDBJ whole genome shotgun (WGS) entry which is preliminary data.</text>
</comment>
<dbReference type="AlphaFoldDB" id="A0A2G1MIQ3"/>
<dbReference type="RefSeq" id="WP_099275033.1">
    <property type="nucleotide sequence ID" value="NZ_KZ304953.1"/>
</dbReference>
<feature type="region of interest" description="Disordered" evidence="1">
    <location>
        <begin position="58"/>
        <end position="91"/>
    </location>
</feature>
<evidence type="ECO:0000256" key="2">
    <source>
        <dbReference type="SAM" id="SignalP"/>
    </source>
</evidence>
<dbReference type="OrthoDB" id="9810773at2"/>
<dbReference type="Proteomes" id="UP000221860">
    <property type="component" value="Unassembled WGS sequence"/>
</dbReference>
<name>A0A2G1MIQ3_9RHOB</name>
<sequence length="220" mass="23723">MMNFGPIAALLVALAAQPALAQQDETRPRLRPADLTATAPAQAAPDVAAALAAAVATAAPEGEEGETAPREIALPKGPTRGPETNLPLPRFVSLSTDRGNVRRGPSLSHRIDWVFLRRDMPLQVTAEYGHWRRVTDREGVGGWMHYAMLSGVRSVIVDAETLLLRARPRPDAAVVAQLEAGVVARLGECEPDWCRLTAGGYRGWAPKTELWGVAPDEIRD</sequence>
<protein>
    <submittedName>
        <fullName evidence="3">RNA-binding protein</fullName>
    </submittedName>
</protein>
<organism evidence="3 4">
    <name type="scientific">Limimaricola cinnabarinus</name>
    <dbReference type="NCBI Taxonomy" id="1125964"/>
    <lineage>
        <taxon>Bacteria</taxon>
        <taxon>Pseudomonadati</taxon>
        <taxon>Pseudomonadota</taxon>
        <taxon>Alphaproteobacteria</taxon>
        <taxon>Rhodobacterales</taxon>
        <taxon>Paracoccaceae</taxon>
        <taxon>Limimaricola</taxon>
    </lineage>
</organism>
<evidence type="ECO:0000313" key="4">
    <source>
        <dbReference type="Proteomes" id="UP000221860"/>
    </source>
</evidence>
<evidence type="ECO:0000313" key="3">
    <source>
        <dbReference type="EMBL" id="PHP28623.1"/>
    </source>
</evidence>
<dbReference type="EMBL" id="NQWH01000006">
    <property type="protein sequence ID" value="PHP28623.1"/>
    <property type="molecule type" value="Genomic_DNA"/>
</dbReference>
<gene>
    <name evidence="3" type="ORF">CJ301_05330</name>
</gene>
<reference evidence="3 4" key="1">
    <citation type="submission" date="2017-08" db="EMBL/GenBank/DDBJ databases">
        <title>Draft Genome Sequence of Loktanella cinnabarina Strain XM1, Isolated from Coastal Surface Water.</title>
        <authorList>
            <person name="Ma R."/>
            <person name="Wang J."/>
            <person name="Wang Q."/>
            <person name="Ma Z."/>
            <person name="Li J."/>
            <person name="Chen L."/>
        </authorList>
    </citation>
    <scope>NUCLEOTIDE SEQUENCE [LARGE SCALE GENOMIC DNA]</scope>
    <source>
        <strain evidence="3 4">XM1</strain>
    </source>
</reference>
<proteinExistence type="predicted"/>